<comment type="caution">
    <text evidence="12">Lacks conserved residue(s) required for the propagation of feature annotation.</text>
</comment>
<dbReference type="NCBIfam" id="TIGR03719">
    <property type="entry name" value="ABC_ABC_ChvD"/>
    <property type="match status" value="1"/>
</dbReference>
<keyword evidence="10 12" id="KW-0694">RNA-binding</keyword>
<evidence type="ECO:0000256" key="9">
    <source>
        <dbReference type="ARBA" id="ARBA00022845"/>
    </source>
</evidence>
<reference evidence="15 16" key="1">
    <citation type="submission" date="2020-08" db="EMBL/GenBank/DDBJ databases">
        <title>Sequencing the genomes of 1000 actinobacteria strains.</title>
        <authorList>
            <person name="Klenk H.-P."/>
        </authorList>
    </citation>
    <scope>NUCLEOTIDE SEQUENCE [LARGE SCALE GENOMIC DNA]</scope>
    <source>
        <strain evidence="15 16">DSM 45267</strain>
    </source>
</reference>
<keyword evidence="4 12" id="KW-0699">rRNA-binding</keyword>
<dbReference type="InterPro" id="IPR022374">
    <property type="entry name" value="EttA"/>
</dbReference>
<evidence type="ECO:0000256" key="8">
    <source>
        <dbReference type="ARBA" id="ARBA00022840"/>
    </source>
</evidence>
<evidence type="ECO:0000313" key="16">
    <source>
        <dbReference type="Proteomes" id="UP000564573"/>
    </source>
</evidence>
<dbReference type="GO" id="GO:0016887">
    <property type="term" value="F:ATP hydrolysis activity"/>
    <property type="evidence" value="ECO:0007669"/>
    <property type="project" value="UniProtKB-UniRule"/>
</dbReference>
<sequence length="558" mass="62401">MAEFIYTMKKVRKTVGDKVILDDVSTAFFPGAKIGVVGPNGAGKSTVLKIMAGLDQPSNGEAFIQPGASVGILQQEPPLNEEKTVRGNVEEGLGEIKVKLDRFNEIAEQLATDYTDELMAEMGKLQEDLDHADAWELDSQLEQAMDALRCPPGDEPVEHLSGGERRRVALCKLLLSKPDLLLLDEPTNHLDAESVLWLEQFLANYPGAVLAVTHDRYFLDNVAEWIMELDRGRVEGYEGNYSTYLEKKRERLEVQGKKDAKLAKRLKSELEWVRSNAKARQTKSRSRLERYEQMAEEAEKSKKLDFEEIQIPPGPRLGNTVVEVEHLKKGFDDRLLIDDLSFMLPRNGIVGVIGPNGVGKTTLFKTIVGLEDPDEGSVKIGDTVKLAYVDQTRAGIDPNKSVWEVVSDGLDHINVGQVEMPSRAYVSAFGFKGPDQQKKAGVLSGGERNRLNLALTLKQGGNLLLLDEPTNDLDVETLGSLENALEQFPGCAVVISHDRWFLDRIATHILAWEGDDENPAKWFWFEGNFEGYEKNKIERMGQEAARPHRVTHRKLTRD</sequence>
<dbReference type="PANTHER" id="PTHR43858">
    <property type="entry name" value="ENERGY-DEPENDENT TRANSLATIONAL THROTTLE PROTEIN ETTA"/>
    <property type="match status" value="1"/>
</dbReference>
<name>A0A839XNG6_9PSEU</name>
<dbReference type="HAMAP" id="MF_00847">
    <property type="entry name" value="EttA"/>
    <property type="match status" value="1"/>
</dbReference>
<evidence type="ECO:0000256" key="13">
    <source>
        <dbReference type="SAM" id="Coils"/>
    </source>
</evidence>
<accession>A0A839XNG6</accession>
<evidence type="ECO:0000256" key="6">
    <source>
        <dbReference type="ARBA" id="ARBA00022741"/>
    </source>
</evidence>
<evidence type="ECO:0000256" key="7">
    <source>
        <dbReference type="ARBA" id="ARBA00022801"/>
    </source>
</evidence>
<dbReference type="GO" id="GO:0045900">
    <property type="term" value="P:negative regulation of translational elongation"/>
    <property type="evidence" value="ECO:0007669"/>
    <property type="project" value="UniProtKB-UniRule"/>
</dbReference>
<dbReference type="GO" id="GO:0005524">
    <property type="term" value="F:ATP binding"/>
    <property type="evidence" value="ECO:0007669"/>
    <property type="project" value="UniProtKB-UniRule"/>
</dbReference>
<dbReference type="GO" id="GO:0006412">
    <property type="term" value="P:translation"/>
    <property type="evidence" value="ECO:0007669"/>
    <property type="project" value="UniProtKB-KW"/>
</dbReference>
<dbReference type="Pfam" id="PF12848">
    <property type="entry name" value="ABC_tran_Xtn"/>
    <property type="match status" value="1"/>
</dbReference>
<dbReference type="Pfam" id="PF00005">
    <property type="entry name" value="ABC_tran"/>
    <property type="match status" value="2"/>
</dbReference>
<evidence type="ECO:0000256" key="4">
    <source>
        <dbReference type="ARBA" id="ARBA00022730"/>
    </source>
</evidence>
<comment type="function">
    <text evidence="12">A translation factor that gates the progression of the 70S ribosomal initiation complex (IC, containing tRNA(fMet) in the P-site) into the translation elongation cycle by using a mechanism sensitive to the ATP/ADP ratio. Binds to the 70S ribosome E-site where it modulates the state of the translating ribosome during subunit translocation. ATP hydrolysis probably frees it from the ribosome, which can enter the elongation phase.</text>
</comment>
<dbReference type="Proteomes" id="UP000564573">
    <property type="component" value="Unassembled WGS sequence"/>
</dbReference>
<keyword evidence="13" id="KW-0175">Coiled coil</keyword>
<dbReference type="CDD" id="cd03221">
    <property type="entry name" value="ABCF_EF-3"/>
    <property type="match status" value="2"/>
</dbReference>
<dbReference type="GO" id="GO:0000049">
    <property type="term" value="F:tRNA binding"/>
    <property type="evidence" value="ECO:0007669"/>
    <property type="project" value="UniProtKB-UniRule"/>
</dbReference>
<keyword evidence="2 12" id="KW-0963">Cytoplasm</keyword>
<evidence type="ECO:0000256" key="1">
    <source>
        <dbReference type="ARBA" id="ARBA00005868"/>
    </source>
</evidence>
<comment type="domain">
    <text evidence="12">The P-site tRNA interaction motif (PtIM domain) probably interacts with the P-site tRNA(fMet) as well as the 23S rRNA.</text>
</comment>
<feature type="coiled-coil region" evidence="13">
    <location>
        <begin position="281"/>
        <end position="308"/>
    </location>
</feature>
<dbReference type="GO" id="GO:0043022">
    <property type="term" value="F:ribosome binding"/>
    <property type="evidence" value="ECO:0007669"/>
    <property type="project" value="UniProtKB-UniRule"/>
</dbReference>
<comment type="domain">
    <text evidence="12">The arm domain is inserted in the first ABC transporter domain. Probably contacts ribosomal protein L1.</text>
</comment>
<comment type="subunit">
    <text evidence="12">Monomer. Probably contacts ribosomal proteins L1, L5, L33 and S7, the 16S and 23S rRNA and the P-site containing tRNA(fMet).</text>
</comment>
<evidence type="ECO:0000256" key="3">
    <source>
        <dbReference type="ARBA" id="ARBA00022555"/>
    </source>
</evidence>
<dbReference type="RefSeq" id="WP_183783885.1">
    <property type="nucleotide sequence ID" value="NZ_JACIBS010000001.1"/>
</dbReference>
<dbReference type="NCBIfam" id="NF008775">
    <property type="entry name" value="PRK11819.1"/>
    <property type="match status" value="1"/>
</dbReference>
<dbReference type="PROSITE" id="PS00211">
    <property type="entry name" value="ABC_TRANSPORTER_1"/>
    <property type="match status" value="2"/>
</dbReference>
<evidence type="ECO:0000259" key="14">
    <source>
        <dbReference type="PROSITE" id="PS50893"/>
    </source>
</evidence>
<dbReference type="GO" id="GO:0019843">
    <property type="term" value="F:rRNA binding"/>
    <property type="evidence" value="ECO:0007669"/>
    <property type="project" value="UniProtKB-UniRule"/>
</dbReference>
<evidence type="ECO:0000256" key="12">
    <source>
        <dbReference type="HAMAP-Rule" id="MF_00847"/>
    </source>
</evidence>
<evidence type="ECO:0000256" key="2">
    <source>
        <dbReference type="ARBA" id="ARBA00022490"/>
    </source>
</evidence>
<dbReference type="SMART" id="SM00382">
    <property type="entry name" value="AAA"/>
    <property type="match status" value="2"/>
</dbReference>
<organism evidence="15 16">
    <name type="scientific">Prauserella sediminis</name>
    <dbReference type="NCBI Taxonomy" id="577680"/>
    <lineage>
        <taxon>Bacteria</taxon>
        <taxon>Bacillati</taxon>
        <taxon>Actinomycetota</taxon>
        <taxon>Actinomycetes</taxon>
        <taxon>Pseudonocardiales</taxon>
        <taxon>Pseudonocardiaceae</taxon>
        <taxon>Prauserella</taxon>
        <taxon>Prauserella salsuginis group</taxon>
    </lineage>
</organism>
<dbReference type="PANTHER" id="PTHR43858:SF1">
    <property type="entry name" value="ABC TRANSPORTER-RELATED PROTEIN"/>
    <property type="match status" value="1"/>
</dbReference>
<comment type="caution">
    <text evidence="15">The sequence shown here is derived from an EMBL/GenBank/DDBJ whole genome shotgun (WGS) entry which is preliminary data.</text>
</comment>
<dbReference type="FunFam" id="3.40.50.300:FF:000011">
    <property type="entry name" value="Putative ABC transporter ATP-binding component"/>
    <property type="match status" value="1"/>
</dbReference>
<dbReference type="SUPFAM" id="SSF52540">
    <property type="entry name" value="P-loop containing nucleoside triphosphate hydrolases"/>
    <property type="match status" value="2"/>
</dbReference>
<keyword evidence="6 12" id="KW-0547">Nucleotide-binding</keyword>
<keyword evidence="9 12" id="KW-0810">Translation regulation</keyword>
<keyword evidence="5 12" id="KW-0677">Repeat</keyword>
<dbReference type="PROSITE" id="PS50893">
    <property type="entry name" value="ABC_TRANSPORTER_2"/>
    <property type="match status" value="2"/>
</dbReference>
<protein>
    <recommendedName>
        <fullName evidence="12">Energy-dependent translational throttle protein EttA</fullName>
        <ecNumber evidence="12">3.6.1.-</ecNumber>
    </recommendedName>
    <alternativeName>
        <fullName evidence="12">Translational regulatory factor EttA</fullName>
    </alternativeName>
</protein>
<dbReference type="EMBL" id="JACIBS010000001">
    <property type="protein sequence ID" value="MBB3664281.1"/>
    <property type="molecule type" value="Genomic_DNA"/>
</dbReference>
<evidence type="ECO:0000313" key="15">
    <source>
        <dbReference type="EMBL" id="MBB3664281.1"/>
    </source>
</evidence>
<feature type="domain" description="ABC transporter" evidence="14">
    <location>
        <begin position="322"/>
        <end position="539"/>
    </location>
</feature>
<dbReference type="InterPro" id="IPR032781">
    <property type="entry name" value="ABC_tran_Xtn"/>
</dbReference>
<proteinExistence type="inferred from homology"/>
<dbReference type="AlphaFoldDB" id="A0A839XNG6"/>
<keyword evidence="11 12" id="KW-0648">Protein biosynthesis</keyword>
<comment type="subcellular location">
    <subcellularLocation>
        <location evidence="12">Cytoplasm</location>
    </subcellularLocation>
    <text evidence="12">Associates with ribosomes and polysomes.</text>
</comment>
<feature type="domain" description="ABC transporter" evidence="14">
    <location>
        <begin position="6"/>
        <end position="256"/>
    </location>
</feature>
<keyword evidence="8 12" id="KW-0067">ATP-binding</keyword>
<feature type="binding site" evidence="12">
    <location>
        <begin position="354"/>
        <end position="361"/>
    </location>
    <ligand>
        <name>ATP</name>
        <dbReference type="ChEBI" id="CHEBI:30616"/>
        <label>2</label>
    </ligand>
</feature>
<comment type="similarity">
    <text evidence="1 12">Belongs to the ABC transporter superfamily. ABCF family. Translational throttle EttA subfamily.</text>
</comment>
<keyword evidence="7 12" id="KW-0378">Hydrolase</keyword>
<dbReference type="InterPro" id="IPR003593">
    <property type="entry name" value="AAA+_ATPase"/>
</dbReference>
<dbReference type="InterPro" id="IPR003439">
    <property type="entry name" value="ABC_transporter-like_ATP-bd"/>
</dbReference>
<evidence type="ECO:0000256" key="5">
    <source>
        <dbReference type="ARBA" id="ARBA00022737"/>
    </source>
</evidence>
<dbReference type="InterPro" id="IPR027417">
    <property type="entry name" value="P-loop_NTPase"/>
</dbReference>
<keyword evidence="16" id="KW-1185">Reference proteome</keyword>
<evidence type="ECO:0000256" key="10">
    <source>
        <dbReference type="ARBA" id="ARBA00022884"/>
    </source>
</evidence>
<dbReference type="Gene3D" id="3.40.50.300">
    <property type="entry name" value="P-loop containing nucleotide triphosphate hydrolases"/>
    <property type="match status" value="2"/>
</dbReference>
<gene>
    <name evidence="12" type="primary">ettA</name>
    <name evidence="15" type="ORF">FB384_003185</name>
</gene>
<dbReference type="FunFam" id="3.40.50.300:FF:000183">
    <property type="entry name" value="ABC transporter ATP-binding protein yjjK"/>
    <property type="match status" value="1"/>
</dbReference>
<dbReference type="InterPro" id="IPR017871">
    <property type="entry name" value="ABC_transporter-like_CS"/>
</dbReference>
<dbReference type="GO" id="GO:0005737">
    <property type="term" value="C:cytoplasm"/>
    <property type="evidence" value="ECO:0007669"/>
    <property type="project" value="UniProtKB-SubCell"/>
</dbReference>
<keyword evidence="3 12" id="KW-0820">tRNA-binding</keyword>
<dbReference type="EC" id="3.6.1.-" evidence="12"/>
<feature type="binding site" evidence="12">
    <location>
        <begin position="38"/>
        <end position="45"/>
    </location>
    <ligand>
        <name>ATP</name>
        <dbReference type="ChEBI" id="CHEBI:30616"/>
        <label>1</label>
    </ligand>
</feature>
<comment type="catalytic activity">
    <reaction evidence="12">
        <text>ATP + H2O = ADP + phosphate + H(+)</text>
        <dbReference type="Rhea" id="RHEA:13065"/>
        <dbReference type="ChEBI" id="CHEBI:15377"/>
        <dbReference type="ChEBI" id="CHEBI:15378"/>
        <dbReference type="ChEBI" id="CHEBI:30616"/>
        <dbReference type="ChEBI" id="CHEBI:43474"/>
        <dbReference type="ChEBI" id="CHEBI:456216"/>
    </reaction>
</comment>
<evidence type="ECO:0000256" key="11">
    <source>
        <dbReference type="ARBA" id="ARBA00022917"/>
    </source>
</evidence>